<comment type="caution">
    <text evidence="5">The sequence shown here is derived from an EMBL/GenBank/DDBJ whole genome shotgun (WGS) entry which is preliminary data.</text>
</comment>
<dbReference type="PANTHER" id="PTHR10574">
    <property type="entry name" value="NETRIN/LAMININ-RELATED"/>
    <property type="match status" value="1"/>
</dbReference>
<evidence type="ECO:0000259" key="4">
    <source>
        <dbReference type="PROSITE" id="PS51117"/>
    </source>
</evidence>
<feature type="domain" description="Laminin N-terminal" evidence="4">
    <location>
        <begin position="33"/>
        <end position="140"/>
    </location>
</feature>
<protein>
    <recommendedName>
        <fullName evidence="4">Laminin N-terminal domain-containing protein</fullName>
    </recommendedName>
</protein>
<evidence type="ECO:0000313" key="6">
    <source>
        <dbReference type="Proteomes" id="UP000826234"/>
    </source>
</evidence>
<gene>
    <name evidence="5" type="ORF">JD844_016348</name>
</gene>
<feature type="signal peptide" evidence="3">
    <location>
        <begin position="1"/>
        <end position="32"/>
    </location>
</feature>
<dbReference type="PROSITE" id="PS51117">
    <property type="entry name" value="LAMININ_NTER"/>
    <property type="match status" value="1"/>
</dbReference>
<sequence length="140" mass="15141">MARSLAGGRGRREPPWAMASWLLWALWGLAAGSLSSLQPPYFNLAERATIGATATCGQDKEGRPRMELYCKLVGGPAAFPDGQAIQGQFCDYCNAADPKKAHPITNAIDGTERWWQSPSLSLGLKYDEVSVTLDLGQVSK</sequence>
<dbReference type="EMBL" id="JAIPUX010005289">
    <property type="protein sequence ID" value="KAH0617773.1"/>
    <property type="molecule type" value="Genomic_DNA"/>
</dbReference>
<name>A0ABQ7SKE2_PHRPL</name>
<dbReference type="PANTHER" id="PTHR10574:SF445">
    <property type="entry name" value="LAMININ SUBUNIT ALPHA 3"/>
    <property type="match status" value="1"/>
</dbReference>
<keyword evidence="3" id="KW-0732">Signal</keyword>
<feature type="chain" id="PRO_5045438411" description="Laminin N-terminal domain-containing protein" evidence="3">
    <location>
        <begin position="33"/>
        <end position="140"/>
    </location>
</feature>
<dbReference type="Gene3D" id="2.60.120.260">
    <property type="entry name" value="Galactose-binding domain-like"/>
    <property type="match status" value="1"/>
</dbReference>
<dbReference type="InterPro" id="IPR050440">
    <property type="entry name" value="Laminin/Netrin_ECM"/>
</dbReference>
<dbReference type="Pfam" id="PF00055">
    <property type="entry name" value="Laminin_N"/>
    <property type="match status" value="1"/>
</dbReference>
<keyword evidence="2" id="KW-0424">Laminin EGF-like domain</keyword>
<dbReference type="Proteomes" id="UP000826234">
    <property type="component" value="Unassembled WGS sequence"/>
</dbReference>
<reference evidence="5 6" key="1">
    <citation type="journal article" date="2022" name="Gigascience">
        <title>A chromosome-level genome assembly and annotation of the desert horned lizard, Phrynosoma platyrhinos, provides insight into chromosomal rearrangements among reptiles.</title>
        <authorList>
            <person name="Koochekian N."/>
            <person name="Ascanio A."/>
            <person name="Farleigh K."/>
            <person name="Card D.C."/>
            <person name="Schield D.R."/>
            <person name="Castoe T.A."/>
            <person name="Jezkova T."/>
        </authorList>
    </citation>
    <scope>NUCLEOTIDE SEQUENCE [LARGE SCALE GENOMIC DNA]</scope>
    <source>
        <strain evidence="5">NK-2021</strain>
    </source>
</reference>
<evidence type="ECO:0000256" key="3">
    <source>
        <dbReference type="SAM" id="SignalP"/>
    </source>
</evidence>
<keyword evidence="6" id="KW-1185">Reference proteome</keyword>
<organism evidence="5 6">
    <name type="scientific">Phrynosoma platyrhinos</name>
    <name type="common">Desert horned lizard</name>
    <dbReference type="NCBI Taxonomy" id="52577"/>
    <lineage>
        <taxon>Eukaryota</taxon>
        <taxon>Metazoa</taxon>
        <taxon>Chordata</taxon>
        <taxon>Craniata</taxon>
        <taxon>Vertebrata</taxon>
        <taxon>Euteleostomi</taxon>
        <taxon>Lepidosauria</taxon>
        <taxon>Squamata</taxon>
        <taxon>Bifurcata</taxon>
        <taxon>Unidentata</taxon>
        <taxon>Episquamata</taxon>
        <taxon>Toxicofera</taxon>
        <taxon>Iguania</taxon>
        <taxon>Phrynosomatidae</taxon>
        <taxon>Phrynosomatinae</taxon>
        <taxon>Phrynosoma</taxon>
    </lineage>
</organism>
<evidence type="ECO:0000256" key="1">
    <source>
        <dbReference type="ARBA" id="ARBA00023157"/>
    </source>
</evidence>
<keyword evidence="1" id="KW-1015">Disulfide bond</keyword>
<proteinExistence type="predicted"/>
<evidence type="ECO:0000256" key="2">
    <source>
        <dbReference type="ARBA" id="ARBA00023292"/>
    </source>
</evidence>
<dbReference type="SMART" id="SM00136">
    <property type="entry name" value="LamNT"/>
    <property type="match status" value="1"/>
</dbReference>
<accession>A0ABQ7SKE2</accession>
<dbReference type="InterPro" id="IPR008211">
    <property type="entry name" value="Laminin_N"/>
</dbReference>
<evidence type="ECO:0000313" key="5">
    <source>
        <dbReference type="EMBL" id="KAH0617773.1"/>
    </source>
</evidence>